<comment type="caution">
    <text evidence="1">The sequence shown here is derived from an EMBL/GenBank/DDBJ whole genome shotgun (WGS) entry which is preliminary data.</text>
</comment>
<gene>
    <name evidence="1" type="ORF">S301_16830</name>
</gene>
<dbReference type="EMBL" id="AAGLPX010000034">
    <property type="protein sequence ID" value="EBP4000292.1"/>
    <property type="molecule type" value="Genomic_DNA"/>
</dbReference>
<dbReference type="Proteomes" id="UP000839575">
    <property type="component" value="Unassembled WGS sequence"/>
</dbReference>
<protein>
    <submittedName>
        <fullName evidence="1">Uncharacterized protein</fullName>
    </submittedName>
</protein>
<name>A0A5U3EX07_SALET</name>
<reference evidence="1" key="1">
    <citation type="submission" date="2018-07" db="EMBL/GenBank/DDBJ databases">
        <authorList>
            <consortium name="GenomeTrakr network: Whole genome sequencing for foodborne pathogen traceback"/>
        </authorList>
    </citation>
    <scope>NUCLEOTIDE SEQUENCE [LARGE SCALE GENOMIC DNA]</scope>
    <source>
        <strain evidence="1">CFSAN002851</strain>
    </source>
</reference>
<dbReference type="AlphaFoldDB" id="A0A5U3EX07"/>
<accession>A0A5U3EX07</accession>
<sequence>MCKRTTQGGKSDSHGAIEGYIMLMDYLCHIGNTLICAYRMPFSQEWDDQLNKLLDEGILLFVDRCTATFSIGEHTVEIWIANRWYSFGEMYRLDERCKPRFTNCRPRFRTMRRLHAAVKDHVAKEFKSCF</sequence>
<organism evidence="1">
    <name type="scientific">Salmonella enterica I</name>
    <dbReference type="NCBI Taxonomy" id="59201"/>
    <lineage>
        <taxon>Bacteria</taxon>
        <taxon>Pseudomonadati</taxon>
        <taxon>Pseudomonadota</taxon>
        <taxon>Gammaproteobacteria</taxon>
        <taxon>Enterobacterales</taxon>
        <taxon>Enterobacteriaceae</taxon>
        <taxon>Salmonella</taxon>
    </lineage>
</organism>
<evidence type="ECO:0000313" key="1">
    <source>
        <dbReference type="EMBL" id="EBP4000292.1"/>
    </source>
</evidence>
<proteinExistence type="predicted"/>